<protein>
    <recommendedName>
        <fullName evidence="4">Lipoprotein</fullName>
    </recommendedName>
</protein>
<evidence type="ECO:0000256" key="1">
    <source>
        <dbReference type="SAM" id="SignalP"/>
    </source>
</evidence>
<reference evidence="2 3" key="1">
    <citation type="journal article" date="2012" name="Appl. Soil Ecol.">
        <title>Isolation and characterization of new plant growth-promoting bacterial endophytes.</title>
        <authorList>
            <person name="Rashid S."/>
            <person name="Charles T.C."/>
            <person name="Glick B.R."/>
        </authorList>
    </citation>
    <scope>NUCLEOTIDE SEQUENCE [LARGE SCALE GENOMIC DNA]</scope>
    <source>
        <strain evidence="2 3">YsS1</strain>
        <plasmid evidence="2 3">unnamed</plasmid>
    </source>
</reference>
<proteinExistence type="predicted"/>
<name>A0ABY8PMJ7_9PSED</name>
<dbReference type="PROSITE" id="PS51257">
    <property type="entry name" value="PROKAR_LIPOPROTEIN"/>
    <property type="match status" value="1"/>
</dbReference>
<gene>
    <name evidence="2" type="ORF">QCD61_28255</name>
</gene>
<organism evidence="2 3">
    <name type="scientific">Pseudomonas viciae</name>
    <dbReference type="NCBI Taxonomy" id="2505979"/>
    <lineage>
        <taxon>Bacteria</taxon>
        <taxon>Pseudomonadati</taxon>
        <taxon>Pseudomonadota</taxon>
        <taxon>Gammaproteobacteria</taxon>
        <taxon>Pseudomonadales</taxon>
        <taxon>Pseudomonadaceae</taxon>
        <taxon>Pseudomonas</taxon>
    </lineage>
</organism>
<keyword evidence="2" id="KW-0614">Plasmid</keyword>
<keyword evidence="3" id="KW-1185">Reference proteome</keyword>
<sequence>MKASIKIAAFGLVVMGALFSTGCTTLDNLHAAAAAERAVNPEKYTEIPEIAQAQYSHGQDGIPYQPSCAFGCPDGLPELTRNH</sequence>
<evidence type="ECO:0000313" key="3">
    <source>
        <dbReference type="Proteomes" id="UP001227386"/>
    </source>
</evidence>
<dbReference type="RefSeq" id="WP_280945038.1">
    <property type="nucleotide sequence ID" value="NZ_CP123772.1"/>
</dbReference>
<feature type="signal peptide" evidence="1">
    <location>
        <begin position="1"/>
        <end position="22"/>
    </location>
</feature>
<keyword evidence="1" id="KW-0732">Signal</keyword>
<evidence type="ECO:0000313" key="2">
    <source>
        <dbReference type="EMBL" id="WGO96457.1"/>
    </source>
</evidence>
<feature type="chain" id="PRO_5047077274" description="Lipoprotein" evidence="1">
    <location>
        <begin position="23"/>
        <end position="83"/>
    </location>
</feature>
<dbReference type="EMBL" id="CP123772">
    <property type="protein sequence ID" value="WGO96457.1"/>
    <property type="molecule type" value="Genomic_DNA"/>
</dbReference>
<accession>A0ABY8PMJ7</accession>
<geneLocation type="plasmid" evidence="2 3">
    <name>unnamed</name>
</geneLocation>
<evidence type="ECO:0008006" key="4">
    <source>
        <dbReference type="Google" id="ProtNLM"/>
    </source>
</evidence>
<dbReference type="Proteomes" id="UP001227386">
    <property type="component" value="Plasmid unnamed"/>
</dbReference>